<keyword evidence="4" id="KW-1185">Reference proteome</keyword>
<dbReference type="Pfam" id="PF20469">
    <property type="entry name" value="OLD-like_TOPRIM"/>
    <property type="match status" value="1"/>
</dbReference>
<protein>
    <recommendedName>
        <fullName evidence="5">AAA+ ATPase domain-containing protein</fullName>
    </recommendedName>
</protein>
<organism evidence="3 4">
    <name type="scientific">Massilia timonae CCUG 45783</name>
    <dbReference type="NCBI Taxonomy" id="883126"/>
    <lineage>
        <taxon>Bacteria</taxon>
        <taxon>Pseudomonadati</taxon>
        <taxon>Pseudomonadota</taxon>
        <taxon>Betaproteobacteria</taxon>
        <taxon>Burkholderiales</taxon>
        <taxon>Oxalobacteraceae</taxon>
        <taxon>Telluria group</taxon>
        <taxon>Massilia</taxon>
    </lineage>
</organism>
<dbReference type="PATRIC" id="fig|883126.3.peg.805"/>
<dbReference type="CDD" id="cd01026">
    <property type="entry name" value="TOPRIM_OLD"/>
    <property type="match status" value="1"/>
</dbReference>
<dbReference type="PANTHER" id="PTHR43581:SF4">
    <property type="entry name" value="ATP_GTP PHOSPHATASE"/>
    <property type="match status" value="1"/>
</dbReference>
<dbReference type="eggNOG" id="COG1195">
    <property type="taxonomic scope" value="Bacteria"/>
</dbReference>
<reference evidence="3 4" key="1">
    <citation type="submission" date="2012-09" db="EMBL/GenBank/DDBJ databases">
        <title>The Genome Sequence of Massilia timonae CCUG 45783.</title>
        <authorList>
            <consortium name="The Broad Institute Genome Sequencing Platform"/>
            <person name="Earl A."/>
            <person name="Ward D."/>
            <person name="Feldgarden M."/>
            <person name="Gevers D."/>
            <person name="Huys G."/>
            <person name="Walker B."/>
            <person name="Young S.K."/>
            <person name="Zeng Q."/>
            <person name="Gargeya S."/>
            <person name="Fitzgerald M."/>
            <person name="Haas B."/>
            <person name="Abouelleil A."/>
            <person name="Alvarado L."/>
            <person name="Arachchi H.M."/>
            <person name="Berlin A.M."/>
            <person name="Chapman S.B."/>
            <person name="Goldberg J."/>
            <person name="Griggs A."/>
            <person name="Gujja S."/>
            <person name="Hansen M."/>
            <person name="Howarth C."/>
            <person name="Imamovic A."/>
            <person name="Larimer J."/>
            <person name="McCowen C."/>
            <person name="Montmayeur A."/>
            <person name="Murphy C."/>
            <person name="Neiman D."/>
            <person name="Pearson M."/>
            <person name="Priest M."/>
            <person name="Roberts A."/>
            <person name="Saif S."/>
            <person name="Shea T."/>
            <person name="Sisk P."/>
            <person name="Sykes S."/>
            <person name="Wortman J."/>
            <person name="Nusbaum C."/>
            <person name="Birren B."/>
        </authorList>
    </citation>
    <scope>NUCLEOTIDE SEQUENCE [LARGE SCALE GENOMIC DNA]</scope>
    <source>
        <strain evidence="3 4">CCUG 45783</strain>
    </source>
</reference>
<comment type="caution">
    <text evidence="3">The sequence shown here is derived from an EMBL/GenBank/DDBJ whole genome shotgun (WGS) entry which is preliminary data.</text>
</comment>
<dbReference type="HOGENOM" id="CLU_021240_1_0_4"/>
<evidence type="ECO:0000259" key="2">
    <source>
        <dbReference type="Pfam" id="PF20469"/>
    </source>
</evidence>
<dbReference type="Pfam" id="PF13175">
    <property type="entry name" value="AAA_15"/>
    <property type="match status" value="2"/>
</dbReference>
<sequence length="458" mass="51112">MYISELTVEGFRAFNQPFTVKLNKGLTVMVGENGAGKTGVISALRQLFVDSEAGRYAVDDQDFHLGFAVGDARAQSFKVSATFSALDMAEKLAFMAWEDIDHNTKLHLHVETREYRARPKRSLWAGKTKATVEPEVLDLIRCIYLPPLRDAEEKLSNGSRSRLAKLLKVICKKDLLKHEDDGTDHPLVAKVKEFNKELAECDDYEIKKANALISDSLKKAIGESLAQGTRIQFSESDFSRIVESLRLLYFPDLSAVDTSQFRSLNENSLGYNNLIYIASILAELHLESKLPDQDNGLFHLLLIEEPEAHLHPQLQTRLLKYLADTAQETGVQVIVTTHSTVLASAVPMHAIVHMTAGAPPVATRLAECGLPDKSERFVNRWLDVTKSNLLFARGLMFVEGIAEAILLPELAKLVLKAQPIGKQTLHDLGVSAINLNGIYFKHFMQLRNVSMNLKHLVE</sequence>
<evidence type="ECO:0008006" key="5">
    <source>
        <dbReference type="Google" id="ProtNLM"/>
    </source>
</evidence>
<evidence type="ECO:0000313" key="3">
    <source>
        <dbReference type="EMBL" id="EKU84155.1"/>
    </source>
</evidence>
<dbReference type="InterPro" id="IPR041685">
    <property type="entry name" value="AAA_GajA/Old/RecF-like"/>
</dbReference>
<accession>K9E3Y9</accession>
<feature type="domain" description="Endonuclease GajA/Old nuclease/RecF-like AAA" evidence="1">
    <location>
        <begin position="1"/>
        <end position="56"/>
    </location>
</feature>
<dbReference type="InterPro" id="IPR051396">
    <property type="entry name" value="Bact_Antivir_Def_Nuclease"/>
</dbReference>
<feature type="domain" description="Endonuclease GajA/Old nuclease/RecF-like AAA" evidence="1">
    <location>
        <begin position="146"/>
        <end position="342"/>
    </location>
</feature>
<dbReference type="SUPFAM" id="SSF52540">
    <property type="entry name" value="P-loop containing nucleoside triphosphate hydrolases"/>
    <property type="match status" value="1"/>
</dbReference>
<evidence type="ECO:0000313" key="4">
    <source>
        <dbReference type="Proteomes" id="UP000009874"/>
    </source>
</evidence>
<dbReference type="EMBL" id="AGZI01000008">
    <property type="protein sequence ID" value="EKU84155.1"/>
    <property type="molecule type" value="Genomic_DNA"/>
</dbReference>
<dbReference type="OrthoDB" id="3322489at2"/>
<gene>
    <name evidence="3" type="ORF">HMPREF9710_00798</name>
</gene>
<feature type="domain" description="OLD protein-like TOPRIM" evidence="2">
    <location>
        <begin position="390"/>
        <end position="448"/>
    </location>
</feature>
<dbReference type="AlphaFoldDB" id="K9E3Y9"/>
<dbReference type="PANTHER" id="PTHR43581">
    <property type="entry name" value="ATP/GTP PHOSPHATASE"/>
    <property type="match status" value="1"/>
</dbReference>
<dbReference type="eggNOG" id="COG3593">
    <property type="taxonomic scope" value="Bacteria"/>
</dbReference>
<dbReference type="InterPro" id="IPR034139">
    <property type="entry name" value="TOPRIM_OLD"/>
</dbReference>
<dbReference type="Gene3D" id="3.40.50.300">
    <property type="entry name" value="P-loop containing nucleotide triphosphate hydrolases"/>
    <property type="match status" value="1"/>
</dbReference>
<name>K9E3Y9_9BURK</name>
<evidence type="ECO:0000259" key="1">
    <source>
        <dbReference type="Pfam" id="PF13175"/>
    </source>
</evidence>
<proteinExistence type="predicted"/>
<dbReference type="InterPro" id="IPR027417">
    <property type="entry name" value="P-loop_NTPase"/>
</dbReference>
<dbReference type="RefSeq" id="WP_005664134.1">
    <property type="nucleotide sequence ID" value="NZ_JH992922.1"/>
</dbReference>
<dbReference type="Proteomes" id="UP000009874">
    <property type="component" value="Unassembled WGS sequence"/>
</dbReference>
<dbReference type="CDD" id="cd00267">
    <property type="entry name" value="ABC_ATPase"/>
    <property type="match status" value="1"/>
</dbReference>